<reference evidence="2 3" key="1">
    <citation type="submission" date="2018-10" db="EMBL/GenBank/DDBJ databases">
        <title>Natrarchaeobius chitinivorans gen. nov., sp. nov., and Natrarchaeobius haloalkaliphilus sp. nov., alkaliphilic, chitin-utilizing haloarchaea from hypersaline alkaline lakes.</title>
        <authorList>
            <person name="Sorokin D.Y."/>
            <person name="Elcheninov A.G."/>
            <person name="Kostrikina N.A."/>
            <person name="Bale N.J."/>
            <person name="Sinninghe Damste J.S."/>
            <person name="Khijniak T.V."/>
            <person name="Kublanov I.V."/>
            <person name="Toshchakov S.V."/>
        </authorList>
    </citation>
    <scope>NUCLEOTIDE SEQUENCE [LARGE SCALE GENOMIC DNA]</scope>
    <source>
        <strain evidence="2 3">AArcht7</strain>
    </source>
</reference>
<organism evidence="2 3">
    <name type="scientific">Natrarchaeobius chitinivorans</name>
    <dbReference type="NCBI Taxonomy" id="1679083"/>
    <lineage>
        <taxon>Archaea</taxon>
        <taxon>Methanobacteriati</taxon>
        <taxon>Methanobacteriota</taxon>
        <taxon>Stenosarchaea group</taxon>
        <taxon>Halobacteria</taxon>
        <taxon>Halobacteriales</taxon>
        <taxon>Natrialbaceae</taxon>
        <taxon>Natrarchaeobius</taxon>
    </lineage>
</organism>
<keyword evidence="3" id="KW-1185">Reference proteome</keyword>
<proteinExistence type="predicted"/>
<sequence length="60" mass="6992">MVTDGPDKRFEVPSRSFSGRSGAESRRTDSSDRPPRSVRTRQPLRCENGRRRRRATREKC</sequence>
<evidence type="ECO:0000313" key="2">
    <source>
        <dbReference type="EMBL" id="RQH03467.1"/>
    </source>
</evidence>
<name>A0A3N6N699_NATCH</name>
<feature type="compositionally biased region" description="Basic residues" evidence="1">
    <location>
        <begin position="50"/>
        <end position="60"/>
    </location>
</feature>
<dbReference type="Proteomes" id="UP000281431">
    <property type="component" value="Unassembled WGS sequence"/>
</dbReference>
<feature type="compositionally biased region" description="Basic and acidic residues" evidence="1">
    <location>
        <begin position="1"/>
        <end position="12"/>
    </location>
</feature>
<evidence type="ECO:0000256" key="1">
    <source>
        <dbReference type="SAM" id="MobiDB-lite"/>
    </source>
</evidence>
<gene>
    <name evidence="2" type="ORF">EA472_02625</name>
</gene>
<comment type="caution">
    <text evidence="2">The sequence shown here is derived from an EMBL/GenBank/DDBJ whole genome shotgun (WGS) entry which is preliminary data.</text>
</comment>
<dbReference type="AlphaFoldDB" id="A0A3N6N699"/>
<feature type="region of interest" description="Disordered" evidence="1">
    <location>
        <begin position="1"/>
        <end position="60"/>
    </location>
</feature>
<evidence type="ECO:0000313" key="3">
    <source>
        <dbReference type="Proteomes" id="UP000281431"/>
    </source>
</evidence>
<dbReference type="EMBL" id="REFZ01000001">
    <property type="protein sequence ID" value="RQH03467.1"/>
    <property type="molecule type" value="Genomic_DNA"/>
</dbReference>
<feature type="compositionally biased region" description="Basic and acidic residues" evidence="1">
    <location>
        <begin position="23"/>
        <end position="35"/>
    </location>
</feature>
<accession>A0A3N6N699</accession>
<protein>
    <submittedName>
        <fullName evidence="2">Uncharacterized protein</fullName>
    </submittedName>
</protein>